<dbReference type="PANTHER" id="PTHR33112:SF10">
    <property type="entry name" value="TOL"/>
    <property type="match status" value="1"/>
</dbReference>
<protein>
    <submittedName>
        <fullName evidence="2">Heterokaryon incompatibility protein</fullName>
    </submittedName>
</protein>
<dbReference type="Pfam" id="PF06985">
    <property type="entry name" value="HET"/>
    <property type="match status" value="1"/>
</dbReference>
<keyword evidence="3" id="KW-1185">Reference proteome</keyword>
<gene>
    <name evidence="2" type="ORF">CPLU01_00329</name>
</gene>
<name>A0A8H6NSC9_9PEZI</name>
<proteinExistence type="predicted"/>
<sequence>MANRAPAVCQYCEDNVLESSKIWDYYDPDLNTSKAPSCVFCTTLAPLIQKARTRCSHGLERYDGKAAYRWNIRKAQIRETSSHFSITFRPVPSSCHECEKHNRGELPEVMFYLFPEDDIGYIPPDEKAIGSHTGSEQSFGRMKSWLENCENNHPDCKSRHTSSDFMPTRVLDLNTASETCSPTRIRVVETKNMKSERYMTLSHCWGEDDFVRLTQNTLTEFTTKGIPWTTGSPRSVSLNDISTNHSFVEAIEVARRLGVRYIWIDSLCIIQGEDGDFRTEGGLMHKIYRNSYCNLAAAASKDSKGGLFRRRNIGILPTSYKSLKGSSSRFNGGVWRILPSDLWDSELLGSPLYNRGWVFQERMLSPRLLQFGHNQIFWDCATTSACEALPAGLPLFLDAKAGTDRGWRQRLQEADITVPSRIRTTESSLEKFWEGAVRNYTSCKLTKHNDKQRALWGIAKLVRDMLREEYAFGLWENCLWEQLAWRVAGPPALKPAEIEKEAFPSWSWTSLDVPIKVVPRLRGDKRFYVVMDHKQEDISFQLKTTIFRGTGEEGPSLDLDEEFGDVVKQLREVESQDATTIHRTAATGTINHIPNPDEPSEPLSPEIEMQSHICEGVLQSNEQQDSWSVVIEGVGEHAVIEAYPDIRPDMKAAPCRFLILVASRILFSKLGDKIHDSDEVKESEAGEIGEIQYSGVGILVEWEDEENKRLKRIGSVAFRHLNRQDWGHFRRACGEDDEAMQFELDEMNGQKVWLL</sequence>
<dbReference type="EMBL" id="WIGO01000002">
    <property type="protein sequence ID" value="KAF6841657.1"/>
    <property type="molecule type" value="Genomic_DNA"/>
</dbReference>
<evidence type="ECO:0000313" key="3">
    <source>
        <dbReference type="Proteomes" id="UP000654918"/>
    </source>
</evidence>
<organism evidence="2 3">
    <name type="scientific">Colletotrichum plurivorum</name>
    <dbReference type="NCBI Taxonomy" id="2175906"/>
    <lineage>
        <taxon>Eukaryota</taxon>
        <taxon>Fungi</taxon>
        <taxon>Dikarya</taxon>
        <taxon>Ascomycota</taxon>
        <taxon>Pezizomycotina</taxon>
        <taxon>Sordariomycetes</taxon>
        <taxon>Hypocreomycetidae</taxon>
        <taxon>Glomerellales</taxon>
        <taxon>Glomerellaceae</taxon>
        <taxon>Colletotrichum</taxon>
        <taxon>Colletotrichum orchidearum species complex</taxon>
    </lineage>
</organism>
<accession>A0A8H6NSC9</accession>
<reference evidence="2" key="1">
    <citation type="journal article" date="2020" name="Phytopathology">
        <title>Genome Sequence Resources of Colletotrichum truncatum, C. plurivorum, C. musicola, and C. sojae: Four Species Pathogenic to Soybean (Glycine max).</title>
        <authorList>
            <person name="Rogerio F."/>
            <person name="Boufleur T.R."/>
            <person name="Ciampi-Guillardi M."/>
            <person name="Sukno S.A."/>
            <person name="Thon M.R."/>
            <person name="Massola Junior N.S."/>
            <person name="Baroncelli R."/>
        </authorList>
    </citation>
    <scope>NUCLEOTIDE SEQUENCE</scope>
    <source>
        <strain evidence="2">LFN00145</strain>
    </source>
</reference>
<dbReference type="PANTHER" id="PTHR33112">
    <property type="entry name" value="DOMAIN PROTEIN, PUTATIVE-RELATED"/>
    <property type="match status" value="1"/>
</dbReference>
<evidence type="ECO:0000259" key="1">
    <source>
        <dbReference type="Pfam" id="PF06985"/>
    </source>
</evidence>
<feature type="domain" description="Heterokaryon incompatibility" evidence="1">
    <location>
        <begin position="198"/>
        <end position="361"/>
    </location>
</feature>
<comment type="caution">
    <text evidence="2">The sequence shown here is derived from an EMBL/GenBank/DDBJ whole genome shotgun (WGS) entry which is preliminary data.</text>
</comment>
<dbReference type="AlphaFoldDB" id="A0A8H6NSC9"/>
<dbReference type="Proteomes" id="UP000654918">
    <property type="component" value="Unassembled WGS sequence"/>
</dbReference>
<evidence type="ECO:0000313" key="2">
    <source>
        <dbReference type="EMBL" id="KAF6841657.1"/>
    </source>
</evidence>
<dbReference type="InterPro" id="IPR010730">
    <property type="entry name" value="HET"/>
</dbReference>